<dbReference type="GO" id="GO:0006351">
    <property type="term" value="P:DNA-templated transcription"/>
    <property type="evidence" value="ECO:0007669"/>
    <property type="project" value="InterPro"/>
</dbReference>
<dbReference type="GO" id="GO:0003677">
    <property type="term" value="F:DNA binding"/>
    <property type="evidence" value="ECO:0007669"/>
    <property type="project" value="InterPro"/>
</dbReference>
<dbReference type="PANTHER" id="PTHR46910:SF9">
    <property type="entry name" value="MISCELLANEOUS ZN(II)2CYS6 TRANSCRIPTION FACTOR (EUROFUNG)"/>
    <property type="match status" value="1"/>
</dbReference>
<evidence type="ECO:0000259" key="3">
    <source>
        <dbReference type="SMART" id="SM00906"/>
    </source>
</evidence>
<dbReference type="SMART" id="SM00906">
    <property type="entry name" value="Fungal_trans"/>
    <property type="match status" value="1"/>
</dbReference>
<reference evidence="4" key="1">
    <citation type="journal article" date="2020" name="Stud. Mycol.">
        <title>101 Dothideomycetes genomes: a test case for predicting lifestyles and emergence of pathogens.</title>
        <authorList>
            <person name="Haridas S."/>
            <person name="Albert R."/>
            <person name="Binder M."/>
            <person name="Bloem J."/>
            <person name="Labutti K."/>
            <person name="Salamov A."/>
            <person name="Andreopoulos B."/>
            <person name="Baker S."/>
            <person name="Barry K."/>
            <person name="Bills G."/>
            <person name="Bluhm B."/>
            <person name="Cannon C."/>
            <person name="Castanera R."/>
            <person name="Culley D."/>
            <person name="Daum C."/>
            <person name="Ezra D."/>
            <person name="Gonzalez J."/>
            <person name="Henrissat B."/>
            <person name="Kuo A."/>
            <person name="Liang C."/>
            <person name="Lipzen A."/>
            <person name="Lutzoni F."/>
            <person name="Magnuson J."/>
            <person name="Mondo S."/>
            <person name="Nolan M."/>
            <person name="Ohm R."/>
            <person name="Pangilinan J."/>
            <person name="Park H.-J."/>
            <person name="Ramirez L."/>
            <person name="Alfaro M."/>
            <person name="Sun H."/>
            <person name="Tritt A."/>
            <person name="Yoshinaga Y."/>
            <person name="Zwiers L.-H."/>
            <person name="Turgeon B."/>
            <person name="Goodwin S."/>
            <person name="Spatafora J."/>
            <person name="Crous P."/>
            <person name="Grigoriev I."/>
        </authorList>
    </citation>
    <scope>NUCLEOTIDE SEQUENCE</scope>
    <source>
        <strain evidence="4">CBS 473.64</strain>
    </source>
</reference>
<feature type="region of interest" description="Disordered" evidence="2">
    <location>
        <begin position="549"/>
        <end position="574"/>
    </location>
</feature>
<dbReference type="InterPro" id="IPR007219">
    <property type="entry name" value="XnlR_reg_dom"/>
</dbReference>
<dbReference type="CDD" id="cd12148">
    <property type="entry name" value="fungal_TF_MHR"/>
    <property type="match status" value="1"/>
</dbReference>
<feature type="domain" description="Xylanolytic transcriptional activator regulatory" evidence="3">
    <location>
        <begin position="203"/>
        <end position="277"/>
    </location>
</feature>
<dbReference type="Proteomes" id="UP000799753">
    <property type="component" value="Unassembled WGS sequence"/>
</dbReference>
<keyword evidence="1" id="KW-0539">Nucleus</keyword>
<accession>A0A6A6RJE7</accession>
<evidence type="ECO:0000256" key="2">
    <source>
        <dbReference type="SAM" id="MobiDB-lite"/>
    </source>
</evidence>
<feature type="compositionally biased region" description="Basic and acidic residues" evidence="2">
    <location>
        <begin position="307"/>
        <end position="330"/>
    </location>
</feature>
<keyword evidence="5" id="KW-1185">Reference proteome</keyword>
<name>A0A6A6RJE7_9PLEO</name>
<dbReference type="Pfam" id="PF04082">
    <property type="entry name" value="Fungal_trans"/>
    <property type="match status" value="1"/>
</dbReference>
<dbReference type="GO" id="GO:0008270">
    <property type="term" value="F:zinc ion binding"/>
    <property type="evidence" value="ECO:0007669"/>
    <property type="project" value="InterPro"/>
</dbReference>
<dbReference type="InterPro" id="IPR050987">
    <property type="entry name" value="AtrR-like"/>
</dbReference>
<feature type="region of interest" description="Disordered" evidence="2">
    <location>
        <begin position="46"/>
        <end position="81"/>
    </location>
</feature>
<dbReference type="EMBL" id="MU006809">
    <property type="protein sequence ID" value="KAF2635217.1"/>
    <property type="molecule type" value="Genomic_DNA"/>
</dbReference>
<protein>
    <recommendedName>
        <fullName evidence="3">Xylanolytic transcriptional activator regulatory domain-containing protein</fullName>
    </recommendedName>
</protein>
<dbReference type="AlphaFoldDB" id="A0A6A6RJE7"/>
<dbReference type="OrthoDB" id="3266505at2759"/>
<organism evidence="4 5">
    <name type="scientific">Massarina eburnea CBS 473.64</name>
    <dbReference type="NCBI Taxonomy" id="1395130"/>
    <lineage>
        <taxon>Eukaryota</taxon>
        <taxon>Fungi</taxon>
        <taxon>Dikarya</taxon>
        <taxon>Ascomycota</taxon>
        <taxon>Pezizomycotina</taxon>
        <taxon>Dothideomycetes</taxon>
        <taxon>Pleosporomycetidae</taxon>
        <taxon>Pleosporales</taxon>
        <taxon>Massarineae</taxon>
        <taxon>Massarinaceae</taxon>
        <taxon>Massarina</taxon>
    </lineage>
</organism>
<sequence>MTTEIGTLRALPNGESVFVGSSSGVFFINTVRRAFSHAAAAASSQVPSPEECIVGPESHTEHENSNETEGGASAASKVGHGELPNHDVAKELFVTYFRTWHPLFPFLHGPTCLEELENLYQDENDGQSMKPGSLSTQIIIQCLFNIAKLDRPDLPQLGRLQIRSDDDMILSLSKLSLKSDLASIQALLAAQLYFVATMSLHAASSTGGLILRSIFKSGLHRCPVRYVTFDKDERDMRKRVFWSAYTLDRFTSQSLGHPLGLQDSDIDVCSPGEIELHRPVFPLPNRTTEAGTSPEETILHLPANHPSRTEDPVLEHNEQSIETQADRNNDTDSVSQRRSLNQSVQSQFVHYSKLLGRMVEMFHKSISSRTVSQQKILYLKADIDGWGNSLPYSRSADSHSTSAEAESGGLDQNVFFAVCQQQLLLLVNRPSLSLEPTSAEFRHAVQLCIGAARSIIRILESHFNSGGTLFWPGFMSAVWMSGLVLVFACQLKLHSISNAISDISASLRILNTMTARWSMAQNCHDVLSMLLENIQSSTPQVCNGMRVESSVSERPHFQNESLARGTKRAREDRPSDIDFEQEHQRLRLSMHEQQVHQTQQPSSALGAGNHSQLPIIGFDASGQVDSNGQPAPGVAMDPYLFPGQQPADYMNGIPGDAGTLNPNEWNTPTYFTPGFDPTTHYDIFDGAMWGSLLELVEPCGN</sequence>
<dbReference type="PANTHER" id="PTHR46910">
    <property type="entry name" value="TRANSCRIPTION FACTOR PDR1"/>
    <property type="match status" value="1"/>
</dbReference>
<proteinExistence type="predicted"/>
<evidence type="ECO:0000313" key="4">
    <source>
        <dbReference type="EMBL" id="KAF2635217.1"/>
    </source>
</evidence>
<evidence type="ECO:0000256" key="1">
    <source>
        <dbReference type="ARBA" id="ARBA00023242"/>
    </source>
</evidence>
<feature type="region of interest" description="Disordered" evidence="2">
    <location>
        <begin position="303"/>
        <end position="339"/>
    </location>
</feature>
<gene>
    <name evidence="4" type="ORF">P280DRAFT_473955</name>
</gene>
<dbReference type="GO" id="GO:0003700">
    <property type="term" value="F:DNA-binding transcription factor activity"/>
    <property type="evidence" value="ECO:0007669"/>
    <property type="project" value="InterPro"/>
</dbReference>
<evidence type="ECO:0000313" key="5">
    <source>
        <dbReference type="Proteomes" id="UP000799753"/>
    </source>
</evidence>